<proteinExistence type="predicted"/>
<evidence type="ECO:0000313" key="1">
    <source>
        <dbReference type="EMBL" id="KAG6464755.1"/>
    </source>
</evidence>
<evidence type="ECO:0000313" key="2">
    <source>
        <dbReference type="Proteomes" id="UP000791440"/>
    </source>
</evidence>
<accession>A0A921ZWG6</accession>
<dbReference type="EMBL" id="JH669243">
    <property type="protein sequence ID" value="KAG6464755.1"/>
    <property type="molecule type" value="Genomic_DNA"/>
</dbReference>
<name>A0A921ZWG6_MANSE</name>
<gene>
    <name evidence="1" type="ORF">O3G_MSEX014707</name>
</gene>
<protein>
    <submittedName>
        <fullName evidence="1">Uncharacterized protein</fullName>
    </submittedName>
</protein>
<dbReference type="AlphaFoldDB" id="A0A921ZWG6"/>
<dbReference type="Proteomes" id="UP000791440">
    <property type="component" value="Unassembled WGS sequence"/>
</dbReference>
<keyword evidence="2" id="KW-1185">Reference proteome</keyword>
<comment type="caution">
    <text evidence="1">The sequence shown here is derived from an EMBL/GenBank/DDBJ whole genome shotgun (WGS) entry which is preliminary data.</text>
</comment>
<sequence>MQVRLDSAPASVLAVPEVAVVTELADPAVTAVTFLHLAQVDQVVPPQTPVVLREDLAGLLVDLEIPVLVAPQALVLPQKDSAGLQTLEAQLEGRVHLEALLKPKNSRPATKNLITHLMEAAVNTPLALDPIQVLAAVRKEVLANPNQKSILPPVVSVPSMVIVENITSAQHLNLVLVAVRKEVLANPNQKSILLPVDSVPSMVIVENITSAHHLNLALVVARKEILAKSTQKNIAFQAEVCLIMPDPETVENTVLALVQALAVAMEEVSVKLTHRARLVEALDLVVVDSLRKAKRAHQAASEVEVREPNLKANNRILRVGDNGSQVASNLAQDRVDMEVQVPN</sequence>
<reference evidence="1" key="1">
    <citation type="journal article" date="2016" name="Insect Biochem. Mol. Biol.">
        <title>Multifaceted biological insights from a draft genome sequence of the tobacco hornworm moth, Manduca sexta.</title>
        <authorList>
            <person name="Kanost M.R."/>
            <person name="Arrese E.L."/>
            <person name="Cao X."/>
            <person name="Chen Y.R."/>
            <person name="Chellapilla S."/>
            <person name="Goldsmith M.R."/>
            <person name="Grosse-Wilde E."/>
            <person name="Heckel D.G."/>
            <person name="Herndon N."/>
            <person name="Jiang H."/>
            <person name="Papanicolaou A."/>
            <person name="Qu J."/>
            <person name="Soulages J.L."/>
            <person name="Vogel H."/>
            <person name="Walters J."/>
            <person name="Waterhouse R.M."/>
            <person name="Ahn S.J."/>
            <person name="Almeida F.C."/>
            <person name="An C."/>
            <person name="Aqrawi P."/>
            <person name="Bretschneider A."/>
            <person name="Bryant W.B."/>
            <person name="Bucks S."/>
            <person name="Chao H."/>
            <person name="Chevignon G."/>
            <person name="Christen J.M."/>
            <person name="Clarke D.F."/>
            <person name="Dittmer N.T."/>
            <person name="Ferguson L.C.F."/>
            <person name="Garavelou S."/>
            <person name="Gordon K.H.J."/>
            <person name="Gunaratna R.T."/>
            <person name="Han Y."/>
            <person name="Hauser F."/>
            <person name="He Y."/>
            <person name="Heidel-Fischer H."/>
            <person name="Hirsh A."/>
            <person name="Hu Y."/>
            <person name="Jiang H."/>
            <person name="Kalra D."/>
            <person name="Klinner C."/>
            <person name="Konig C."/>
            <person name="Kovar C."/>
            <person name="Kroll A.R."/>
            <person name="Kuwar S.S."/>
            <person name="Lee S.L."/>
            <person name="Lehman R."/>
            <person name="Li K."/>
            <person name="Li Z."/>
            <person name="Liang H."/>
            <person name="Lovelace S."/>
            <person name="Lu Z."/>
            <person name="Mansfield J.H."/>
            <person name="McCulloch K.J."/>
            <person name="Mathew T."/>
            <person name="Morton B."/>
            <person name="Muzny D.M."/>
            <person name="Neunemann D."/>
            <person name="Ongeri F."/>
            <person name="Pauchet Y."/>
            <person name="Pu L.L."/>
            <person name="Pyrousis I."/>
            <person name="Rao X.J."/>
            <person name="Redding A."/>
            <person name="Roesel C."/>
            <person name="Sanchez-Gracia A."/>
            <person name="Schaack S."/>
            <person name="Shukla A."/>
            <person name="Tetreau G."/>
            <person name="Wang Y."/>
            <person name="Xiong G.H."/>
            <person name="Traut W."/>
            <person name="Walsh T.K."/>
            <person name="Worley K.C."/>
            <person name="Wu D."/>
            <person name="Wu W."/>
            <person name="Wu Y.Q."/>
            <person name="Zhang X."/>
            <person name="Zou Z."/>
            <person name="Zucker H."/>
            <person name="Briscoe A.D."/>
            <person name="Burmester T."/>
            <person name="Clem R.J."/>
            <person name="Feyereisen R."/>
            <person name="Grimmelikhuijzen C.J.P."/>
            <person name="Hamodrakas S.J."/>
            <person name="Hansson B.S."/>
            <person name="Huguet E."/>
            <person name="Jermiin L.S."/>
            <person name="Lan Q."/>
            <person name="Lehman H.K."/>
            <person name="Lorenzen M."/>
            <person name="Merzendorfer H."/>
            <person name="Michalopoulos I."/>
            <person name="Morton D.B."/>
            <person name="Muthukrishnan S."/>
            <person name="Oakeshott J.G."/>
            <person name="Palmer W."/>
            <person name="Park Y."/>
            <person name="Passarelli A.L."/>
            <person name="Rozas J."/>
            <person name="Schwartz L.M."/>
            <person name="Smith W."/>
            <person name="Southgate A."/>
            <person name="Vilcinskas A."/>
            <person name="Vogt R."/>
            <person name="Wang P."/>
            <person name="Werren J."/>
            <person name="Yu X.Q."/>
            <person name="Zhou J.J."/>
            <person name="Brown S.J."/>
            <person name="Scherer S.E."/>
            <person name="Richards S."/>
            <person name="Blissard G.W."/>
        </authorList>
    </citation>
    <scope>NUCLEOTIDE SEQUENCE</scope>
</reference>
<organism evidence="1 2">
    <name type="scientific">Manduca sexta</name>
    <name type="common">Tobacco hawkmoth</name>
    <name type="synonym">Tobacco hornworm</name>
    <dbReference type="NCBI Taxonomy" id="7130"/>
    <lineage>
        <taxon>Eukaryota</taxon>
        <taxon>Metazoa</taxon>
        <taxon>Ecdysozoa</taxon>
        <taxon>Arthropoda</taxon>
        <taxon>Hexapoda</taxon>
        <taxon>Insecta</taxon>
        <taxon>Pterygota</taxon>
        <taxon>Neoptera</taxon>
        <taxon>Endopterygota</taxon>
        <taxon>Lepidoptera</taxon>
        <taxon>Glossata</taxon>
        <taxon>Ditrysia</taxon>
        <taxon>Bombycoidea</taxon>
        <taxon>Sphingidae</taxon>
        <taxon>Sphinginae</taxon>
        <taxon>Sphingini</taxon>
        <taxon>Manduca</taxon>
    </lineage>
</organism>
<reference evidence="1" key="2">
    <citation type="submission" date="2020-12" db="EMBL/GenBank/DDBJ databases">
        <authorList>
            <person name="Kanost M."/>
        </authorList>
    </citation>
    <scope>NUCLEOTIDE SEQUENCE</scope>
</reference>